<dbReference type="Proteomes" id="UP000249364">
    <property type="component" value="Unassembled WGS sequence"/>
</dbReference>
<comment type="caution">
    <text evidence="1">The sequence shown here is derived from an EMBL/GenBank/DDBJ whole genome shotgun (WGS) entry which is preliminary data.</text>
</comment>
<gene>
    <name evidence="1" type="ORF">LY56_00200</name>
</gene>
<evidence type="ECO:0000313" key="1">
    <source>
        <dbReference type="EMBL" id="PZX48052.1"/>
    </source>
</evidence>
<proteinExistence type="predicted"/>
<dbReference type="OrthoDB" id="9801841at2"/>
<sequence length="425" mass="49638">MNELHSQNRISYQPSKDDDSNFTLDIGMKHDFSCFALWNGALERADDIVADLHREFQIIADFEVHWTKEFYRQNIARFYERPVPEGPFIDWDSKIGPTPFRFLIIRDPQPRYTWKKSVSGRIEPSNENVVKAKYRYRDFFTKKYQVHSSNNIDEFLFQAVMLLGVNRLLHALDNPSTELQILEKDLEGHDGWSSWQHLFDVLNIGARYLVLRNFEGLPKQLLDQDVDFLCDNYQRLASLCAVIQKSSQPYKGKVKVEGEGIDVNIRYVGDKYYPAAWQIDMLRRRHLDDGFFMPAPDDRFFSVLYHCKVQKLQVKSKHVPELSALATELRFDWFDCAVLSDDKECGKILAGYMGARGLYYEDPVDKAVQKNWPVIEHLPKCEPKDQKRNLVQNFGLAILHPNKAKDFAVRKLKVQVERLFMRSGG</sequence>
<accession>A0A2W7SBS6</accession>
<name>A0A2W7SBS6_9RHOB</name>
<organism evidence="1 2">
    <name type="scientific">Roseinatronobacter thiooxidans</name>
    <dbReference type="NCBI Taxonomy" id="121821"/>
    <lineage>
        <taxon>Bacteria</taxon>
        <taxon>Pseudomonadati</taxon>
        <taxon>Pseudomonadota</taxon>
        <taxon>Alphaproteobacteria</taxon>
        <taxon>Rhodobacterales</taxon>
        <taxon>Paracoccaceae</taxon>
        <taxon>Roseinatronobacter</taxon>
    </lineage>
</organism>
<reference evidence="1 2" key="1">
    <citation type="submission" date="2018-06" db="EMBL/GenBank/DDBJ databases">
        <title>Genomic Encyclopedia of Archaeal and Bacterial Type Strains, Phase II (KMG-II): from individual species to whole genera.</title>
        <authorList>
            <person name="Goeker M."/>
        </authorList>
    </citation>
    <scope>NUCLEOTIDE SEQUENCE [LARGE SCALE GENOMIC DNA]</scope>
    <source>
        <strain evidence="1 2">DSM 13087</strain>
    </source>
</reference>
<keyword evidence="2" id="KW-1185">Reference proteome</keyword>
<dbReference type="AlphaFoldDB" id="A0A2W7SBS6"/>
<dbReference type="RefSeq" id="WP_143079881.1">
    <property type="nucleotide sequence ID" value="NZ_MEHT01000009.1"/>
</dbReference>
<dbReference type="EMBL" id="QKZQ01000001">
    <property type="protein sequence ID" value="PZX48052.1"/>
    <property type="molecule type" value="Genomic_DNA"/>
</dbReference>
<evidence type="ECO:0000313" key="2">
    <source>
        <dbReference type="Proteomes" id="UP000249364"/>
    </source>
</evidence>
<protein>
    <submittedName>
        <fullName evidence="1">Uncharacterized protein</fullName>
    </submittedName>
</protein>